<dbReference type="InterPro" id="IPR011009">
    <property type="entry name" value="Kinase-like_dom_sf"/>
</dbReference>
<dbReference type="EMBL" id="OVEO01000006">
    <property type="protein sequence ID" value="SPQ96858.1"/>
    <property type="molecule type" value="Genomic_DNA"/>
</dbReference>
<gene>
    <name evidence="8" type="ORF">PBRA_000297</name>
    <name evidence="9" type="ORF">PLBR_LOCUS4073</name>
</gene>
<dbReference type="PANTHER" id="PTHR43289:SF6">
    <property type="entry name" value="SERINE_THREONINE-PROTEIN KINASE NEKL-3"/>
    <property type="match status" value="1"/>
</dbReference>
<evidence type="ECO:0000259" key="7">
    <source>
        <dbReference type="PROSITE" id="PS50011"/>
    </source>
</evidence>
<dbReference type="InterPro" id="IPR000719">
    <property type="entry name" value="Prot_kinase_dom"/>
</dbReference>
<dbReference type="AlphaFoldDB" id="A0A0G4IHC3"/>
<proteinExistence type="predicted"/>
<dbReference type="SUPFAM" id="SSF56112">
    <property type="entry name" value="Protein kinase-like (PK-like)"/>
    <property type="match status" value="1"/>
</dbReference>
<name>A0A0G4IHC3_PLABS</name>
<evidence type="ECO:0000313" key="10">
    <source>
        <dbReference type="Proteomes" id="UP000039324"/>
    </source>
</evidence>
<evidence type="ECO:0000256" key="4">
    <source>
        <dbReference type="ARBA" id="ARBA00022840"/>
    </source>
</evidence>
<dbReference type="OrthoDB" id="5966500at2759"/>
<dbReference type="SMART" id="SM00220">
    <property type="entry name" value="S_TKc"/>
    <property type="match status" value="1"/>
</dbReference>
<keyword evidence="4" id="KW-0067">ATP-binding</keyword>
<keyword evidence="1" id="KW-0808">Transferase</keyword>
<keyword evidence="3" id="KW-0418">Kinase</keyword>
<dbReference type="GO" id="GO:0004674">
    <property type="term" value="F:protein serine/threonine kinase activity"/>
    <property type="evidence" value="ECO:0007669"/>
    <property type="project" value="TreeGrafter"/>
</dbReference>
<evidence type="ECO:0000256" key="6">
    <source>
        <dbReference type="SAM" id="SignalP"/>
    </source>
</evidence>
<dbReference type="Gene3D" id="1.10.510.10">
    <property type="entry name" value="Transferase(Phosphotransferase) domain 1"/>
    <property type="match status" value="1"/>
</dbReference>
<keyword evidence="2" id="KW-0547">Nucleotide-binding</keyword>
<protein>
    <recommendedName>
        <fullName evidence="7">Protein kinase domain-containing protein</fullName>
    </recommendedName>
</protein>
<evidence type="ECO:0000256" key="5">
    <source>
        <dbReference type="SAM" id="MobiDB-lite"/>
    </source>
</evidence>
<feature type="domain" description="Protein kinase" evidence="7">
    <location>
        <begin position="44"/>
        <end position="341"/>
    </location>
</feature>
<evidence type="ECO:0000256" key="3">
    <source>
        <dbReference type="ARBA" id="ARBA00022777"/>
    </source>
</evidence>
<dbReference type="Proteomes" id="UP000290189">
    <property type="component" value="Unassembled WGS sequence"/>
</dbReference>
<dbReference type="PROSITE" id="PS00108">
    <property type="entry name" value="PROTEIN_KINASE_ST"/>
    <property type="match status" value="1"/>
</dbReference>
<dbReference type="Proteomes" id="UP000039324">
    <property type="component" value="Unassembled WGS sequence"/>
</dbReference>
<keyword evidence="10" id="KW-1185">Reference proteome</keyword>
<dbReference type="PANTHER" id="PTHR43289">
    <property type="entry name" value="MITOGEN-ACTIVATED PROTEIN KINASE KINASE KINASE 20-RELATED"/>
    <property type="match status" value="1"/>
</dbReference>
<dbReference type="PROSITE" id="PS50011">
    <property type="entry name" value="PROTEIN_KINASE_DOM"/>
    <property type="match status" value="1"/>
</dbReference>
<evidence type="ECO:0000256" key="1">
    <source>
        <dbReference type="ARBA" id="ARBA00022679"/>
    </source>
</evidence>
<evidence type="ECO:0000313" key="11">
    <source>
        <dbReference type="Proteomes" id="UP000290189"/>
    </source>
</evidence>
<accession>A0A0G4IHC3</accession>
<feature type="region of interest" description="Disordered" evidence="5">
    <location>
        <begin position="345"/>
        <end position="383"/>
    </location>
</feature>
<dbReference type="STRING" id="37360.A0A0G4IHC3"/>
<keyword evidence="9" id="KW-0496">Mitochondrion</keyword>
<dbReference type="EMBL" id="CDSF01000001">
    <property type="protein sequence ID" value="CEO94512.1"/>
    <property type="molecule type" value="Genomic_DNA"/>
</dbReference>
<sequence length="392" mass="44244">MAAFAIITALLVSAIAQADHTAWQKLQCQHVRTMSDLPDLPHPYITVAREDLVERATIVPADQTRRHTAVKTYTIKSDSQDNLSNLHVVLKEFVPRPKEVIALCRELRALIVLHQDGFHPNIIPLIGVARYRQTIDRRAPWYNHAATYVMTKLAPKGALIEVDGAPEVNWLPRVFLDVAFALVHARSKNIFHGDIKPDNIVLDEDGRAQVIDWEMSYTADELGKSRFVVGTPGYIAPEGSVDGVVPFQTPVQLDFHKIQCHIMGRGLCDKSDVFSFGATLLEMIRDPQLICTRCRFDDLRETYRSEDWIHDFINCAEHCMKEEPIERPDYPDVLKELIEAVSHISGANPPVHTPKTDKRSRSSFDNGQLLSPPTTPPPQDHTRNVFDFPLAV</sequence>
<geneLocation type="mitochondrion" evidence="9"/>
<dbReference type="InterPro" id="IPR008271">
    <property type="entry name" value="Ser/Thr_kinase_AS"/>
</dbReference>
<evidence type="ECO:0000313" key="8">
    <source>
        <dbReference type="EMBL" id="CEO94512.1"/>
    </source>
</evidence>
<reference evidence="9 11" key="2">
    <citation type="submission" date="2018-03" db="EMBL/GenBank/DDBJ databases">
        <authorList>
            <person name="Fogelqvist J."/>
        </authorList>
    </citation>
    <scope>NUCLEOTIDE SEQUENCE [LARGE SCALE GENOMIC DNA]</scope>
</reference>
<organism evidence="8 10">
    <name type="scientific">Plasmodiophora brassicae</name>
    <name type="common">Clubroot disease agent</name>
    <dbReference type="NCBI Taxonomy" id="37360"/>
    <lineage>
        <taxon>Eukaryota</taxon>
        <taxon>Sar</taxon>
        <taxon>Rhizaria</taxon>
        <taxon>Endomyxa</taxon>
        <taxon>Phytomyxea</taxon>
        <taxon>Plasmodiophorida</taxon>
        <taxon>Plasmodiophoridae</taxon>
        <taxon>Plasmodiophora</taxon>
    </lineage>
</organism>
<dbReference type="Pfam" id="PF00069">
    <property type="entry name" value="Pkinase"/>
    <property type="match status" value="1"/>
</dbReference>
<reference evidence="8 10" key="1">
    <citation type="submission" date="2015-02" db="EMBL/GenBank/DDBJ databases">
        <authorList>
            <person name="Chooi Y.-H."/>
        </authorList>
    </citation>
    <scope>NUCLEOTIDE SEQUENCE [LARGE SCALE GENOMIC DNA]</scope>
    <source>
        <strain evidence="8">E3</strain>
    </source>
</reference>
<keyword evidence="6" id="KW-0732">Signal</keyword>
<dbReference type="GO" id="GO:0005524">
    <property type="term" value="F:ATP binding"/>
    <property type="evidence" value="ECO:0007669"/>
    <property type="project" value="UniProtKB-KW"/>
</dbReference>
<evidence type="ECO:0000313" key="9">
    <source>
        <dbReference type="EMBL" id="SPQ96858.1"/>
    </source>
</evidence>
<feature type="signal peptide" evidence="6">
    <location>
        <begin position="1"/>
        <end position="18"/>
    </location>
</feature>
<evidence type="ECO:0000256" key="2">
    <source>
        <dbReference type="ARBA" id="ARBA00022741"/>
    </source>
</evidence>
<feature type="chain" id="PRO_5033717316" description="Protein kinase domain-containing protein" evidence="6">
    <location>
        <begin position="19"/>
        <end position="392"/>
    </location>
</feature>